<proteinExistence type="predicted"/>
<comment type="caution">
    <text evidence="2">The sequence shown here is derived from an EMBL/GenBank/DDBJ whole genome shotgun (WGS) entry which is preliminary data.</text>
</comment>
<evidence type="ECO:0000256" key="1">
    <source>
        <dbReference type="SAM" id="Phobius"/>
    </source>
</evidence>
<dbReference type="Proteomes" id="UP001585080">
    <property type="component" value="Unassembled WGS sequence"/>
</dbReference>
<organism evidence="2 3">
    <name type="scientific">Streptomyces broussonetiae</name>
    <dbReference type="NCBI Taxonomy" id="2686304"/>
    <lineage>
        <taxon>Bacteria</taxon>
        <taxon>Bacillati</taxon>
        <taxon>Actinomycetota</taxon>
        <taxon>Actinomycetes</taxon>
        <taxon>Kitasatosporales</taxon>
        <taxon>Streptomycetaceae</taxon>
        <taxon>Streptomyces</taxon>
    </lineage>
</organism>
<keyword evidence="3" id="KW-1185">Reference proteome</keyword>
<name>A0ABV5E7W4_9ACTN</name>
<evidence type="ECO:0000313" key="3">
    <source>
        <dbReference type="Proteomes" id="UP001585080"/>
    </source>
</evidence>
<feature type="transmembrane region" description="Helical" evidence="1">
    <location>
        <begin position="20"/>
        <end position="45"/>
    </location>
</feature>
<protein>
    <recommendedName>
        <fullName evidence="4">ABC transporter permease</fullName>
    </recommendedName>
</protein>
<dbReference type="EMBL" id="JAYMRP010000006">
    <property type="protein sequence ID" value="MFB8772945.1"/>
    <property type="molecule type" value="Genomic_DNA"/>
</dbReference>
<gene>
    <name evidence="2" type="ORF">VSS16_09395</name>
</gene>
<dbReference type="RefSeq" id="WP_376731839.1">
    <property type="nucleotide sequence ID" value="NZ_JAYMRP010000006.1"/>
</dbReference>
<reference evidence="2 3" key="1">
    <citation type="submission" date="2024-01" db="EMBL/GenBank/DDBJ databases">
        <title>Genome mining of biosynthetic gene clusters to explore secondary metabolites of Streptomyces sp.</title>
        <authorList>
            <person name="Baig A."/>
            <person name="Ajitkumar Shintre N."/>
            <person name="Kumar H."/>
            <person name="Anbarasu A."/>
            <person name="Ramaiah S."/>
        </authorList>
    </citation>
    <scope>NUCLEOTIDE SEQUENCE [LARGE SCALE GENOMIC DNA]</scope>
    <source>
        <strain evidence="2 3">A57</strain>
    </source>
</reference>
<keyword evidence="1" id="KW-0472">Membrane</keyword>
<sequence>MPPPPSNSPSPGGRSALRTWALPVVLNLAVGVVAVVPLAFLWFFLANFPLAALGLTSREPTENDGMLPWALVMVPM</sequence>
<keyword evidence="1" id="KW-1133">Transmembrane helix</keyword>
<evidence type="ECO:0000313" key="2">
    <source>
        <dbReference type="EMBL" id="MFB8772945.1"/>
    </source>
</evidence>
<accession>A0ABV5E7W4</accession>
<evidence type="ECO:0008006" key="4">
    <source>
        <dbReference type="Google" id="ProtNLM"/>
    </source>
</evidence>
<keyword evidence="1" id="KW-0812">Transmembrane</keyword>